<dbReference type="EMBL" id="JH594606">
    <property type="protein sequence ID" value="EHQ01792.1"/>
    <property type="molecule type" value="Genomic_DNA"/>
</dbReference>
<feature type="domain" description="DUF4377" evidence="1">
    <location>
        <begin position="31"/>
        <end position="109"/>
    </location>
</feature>
<evidence type="ECO:0000313" key="2">
    <source>
        <dbReference type="EMBL" id="EHQ01792.1"/>
    </source>
</evidence>
<organism evidence="2 3">
    <name type="scientific">Gillisia limnaea (strain DSM 15749 / LMG 21470 / R-8282)</name>
    <dbReference type="NCBI Taxonomy" id="865937"/>
    <lineage>
        <taxon>Bacteria</taxon>
        <taxon>Pseudomonadati</taxon>
        <taxon>Bacteroidota</taxon>
        <taxon>Flavobacteriia</taxon>
        <taxon>Flavobacteriales</taxon>
        <taxon>Flavobacteriaceae</taxon>
        <taxon>Gillisia</taxon>
    </lineage>
</organism>
<dbReference type="eggNOG" id="COG3187">
    <property type="taxonomic scope" value="Bacteria"/>
</dbReference>
<keyword evidence="3" id="KW-1185">Reference proteome</keyword>
<dbReference type="Proteomes" id="UP000003844">
    <property type="component" value="Unassembled WGS sequence"/>
</dbReference>
<dbReference type="OrthoDB" id="880459at2"/>
<evidence type="ECO:0000313" key="3">
    <source>
        <dbReference type="Proteomes" id="UP000003844"/>
    </source>
</evidence>
<reference evidence="3" key="1">
    <citation type="journal article" date="2012" name="Stand. Genomic Sci.">
        <title>Genome sequence of the Antarctic rhodopsins-containing flavobacterium Gillisia limnaea type strain (R-8282(T)).</title>
        <authorList>
            <person name="Riedel T."/>
            <person name="Held B."/>
            <person name="Nolan M."/>
            <person name="Lucas S."/>
            <person name="Lapidus A."/>
            <person name="Tice H."/>
            <person name="Del Rio T.G."/>
            <person name="Cheng J.F."/>
            <person name="Han C."/>
            <person name="Tapia R."/>
            <person name="Goodwin L.A."/>
            <person name="Pitluck S."/>
            <person name="Liolios K."/>
            <person name="Mavromatis K."/>
            <person name="Pagani I."/>
            <person name="Ivanova N."/>
            <person name="Mikhailova N."/>
            <person name="Pati A."/>
            <person name="Chen A."/>
            <person name="Palaniappan K."/>
            <person name="Land M."/>
            <person name="Rohde M."/>
            <person name="Tindall B.J."/>
            <person name="Detter J.C."/>
            <person name="Goker M."/>
            <person name="Bristow J."/>
            <person name="Eisen J.A."/>
            <person name="Markowitz V."/>
            <person name="Hugenholtz P."/>
            <person name="Kyrpides N.C."/>
            <person name="Klenk H.P."/>
            <person name="Woyke T."/>
        </authorList>
    </citation>
    <scope>NUCLEOTIDE SEQUENCE [LARGE SCALE GENOMIC DNA]</scope>
    <source>
        <strain evidence="3">DSM 15749 / LMG 21470 / R-8282</strain>
    </source>
</reference>
<dbReference type="PROSITE" id="PS51257">
    <property type="entry name" value="PROKAR_LIPOPROTEIN"/>
    <property type="match status" value="1"/>
</dbReference>
<gene>
    <name evidence="2" type="ORF">Gilli_1118</name>
</gene>
<dbReference type="STRING" id="865937.Gilli_1118"/>
<sequence length="112" mass="13051">MKLHFILSIFALVFSCNDNSDIPAEEIELRVNSYTVECYGEMEGKCLLVQEGDKIGTEDWEFFYYEDSIEGFDYEPGYMYDLIVRKITVKDPPQDGSSFRYELIRVTSKESV</sequence>
<dbReference type="Pfam" id="PF14302">
    <property type="entry name" value="DUF4377"/>
    <property type="match status" value="1"/>
</dbReference>
<dbReference type="HOGENOM" id="CLU_133616_2_0_10"/>
<dbReference type="RefSeq" id="WP_006988114.1">
    <property type="nucleotide sequence ID" value="NZ_JH594606.1"/>
</dbReference>
<proteinExistence type="predicted"/>
<dbReference type="AlphaFoldDB" id="H2BVC7"/>
<dbReference type="InterPro" id="IPR025485">
    <property type="entry name" value="DUF4377"/>
</dbReference>
<accession>H2BVC7</accession>
<name>H2BVC7_GILLR</name>
<protein>
    <recommendedName>
        <fullName evidence="1">DUF4377 domain-containing protein</fullName>
    </recommendedName>
</protein>
<evidence type="ECO:0000259" key="1">
    <source>
        <dbReference type="Pfam" id="PF14302"/>
    </source>
</evidence>